<feature type="region of interest" description="Disordered" evidence="1">
    <location>
        <begin position="133"/>
        <end position="160"/>
    </location>
</feature>
<proteinExistence type="predicted"/>
<dbReference type="EMBL" id="NCVQ01000005">
    <property type="protein sequence ID" value="PWZ27328.1"/>
    <property type="molecule type" value="Genomic_DNA"/>
</dbReference>
<dbReference type="AlphaFoldDB" id="A0A3L6F364"/>
<reference evidence="2 3" key="1">
    <citation type="journal article" date="2018" name="Nat. Genet.">
        <title>Extensive intraspecific gene order and gene structural variations between Mo17 and other maize genomes.</title>
        <authorList>
            <person name="Sun S."/>
            <person name="Zhou Y."/>
            <person name="Chen J."/>
            <person name="Shi J."/>
            <person name="Zhao H."/>
            <person name="Zhao H."/>
            <person name="Song W."/>
            <person name="Zhang M."/>
            <person name="Cui Y."/>
            <person name="Dong X."/>
            <person name="Liu H."/>
            <person name="Ma X."/>
            <person name="Jiao Y."/>
            <person name="Wang B."/>
            <person name="Wei X."/>
            <person name="Stein J.C."/>
            <person name="Glaubitz J.C."/>
            <person name="Lu F."/>
            <person name="Yu G."/>
            <person name="Liang C."/>
            <person name="Fengler K."/>
            <person name="Li B."/>
            <person name="Rafalski A."/>
            <person name="Schnable P.S."/>
            <person name="Ware D.H."/>
            <person name="Buckler E.S."/>
            <person name="Lai J."/>
        </authorList>
    </citation>
    <scope>NUCLEOTIDE SEQUENCE [LARGE SCALE GENOMIC DNA]</scope>
    <source>
        <strain evidence="3">cv. Missouri 17</strain>
        <tissue evidence="2">Seedling</tissue>
    </source>
</reference>
<evidence type="ECO:0000256" key="1">
    <source>
        <dbReference type="SAM" id="MobiDB-lite"/>
    </source>
</evidence>
<accession>A0A3L6F364</accession>
<protein>
    <submittedName>
        <fullName evidence="2">Uncharacterized protein</fullName>
    </submittedName>
</protein>
<evidence type="ECO:0000313" key="2">
    <source>
        <dbReference type="EMBL" id="PWZ27328.1"/>
    </source>
</evidence>
<sequence length="160" mass="16595">MVAAALSAPPSHSKAPCDALIPACPAPLLSPPMEHGARCSHLWFGRSVAGSATMAPSSLALAPSRRTGRLLIPSPFFFLCPALPLLPGIQSRELDAPVQPTPSSSHGRAPLHFPFLQHGAPISQPCSSLLVLHPPGSLESEQAQQEPIPMTPSSSAVPSP</sequence>
<organism evidence="2 3">
    <name type="scientific">Zea mays</name>
    <name type="common">Maize</name>
    <dbReference type="NCBI Taxonomy" id="4577"/>
    <lineage>
        <taxon>Eukaryota</taxon>
        <taxon>Viridiplantae</taxon>
        <taxon>Streptophyta</taxon>
        <taxon>Embryophyta</taxon>
        <taxon>Tracheophyta</taxon>
        <taxon>Spermatophyta</taxon>
        <taxon>Magnoliopsida</taxon>
        <taxon>Liliopsida</taxon>
        <taxon>Poales</taxon>
        <taxon>Poaceae</taxon>
        <taxon>PACMAD clade</taxon>
        <taxon>Panicoideae</taxon>
        <taxon>Andropogonodae</taxon>
        <taxon>Andropogoneae</taxon>
        <taxon>Tripsacinae</taxon>
        <taxon>Zea</taxon>
    </lineage>
</organism>
<feature type="compositionally biased region" description="Polar residues" evidence="1">
    <location>
        <begin position="139"/>
        <end position="160"/>
    </location>
</feature>
<name>A0A3L6F364_MAIZE</name>
<comment type="caution">
    <text evidence="2">The sequence shown here is derived from an EMBL/GenBank/DDBJ whole genome shotgun (WGS) entry which is preliminary data.</text>
</comment>
<gene>
    <name evidence="2" type="ORF">Zm00014a_040365</name>
</gene>
<evidence type="ECO:0000313" key="3">
    <source>
        <dbReference type="Proteomes" id="UP000251960"/>
    </source>
</evidence>
<dbReference type="Proteomes" id="UP000251960">
    <property type="component" value="Chromosome 4"/>
</dbReference>